<dbReference type="InterPro" id="IPR000569">
    <property type="entry name" value="HECT_dom"/>
</dbReference>
<feature type="domain" description="HECT" evidence="7">
    <location>
        <begin position="346"/>
        <end position="692"/>
    </location>
</feature>
<organism evidence="8 9">
    <name type="scientific">Polarella glacialis</name>
    <name type="common">Dinoflagellate</name>
    <dbReference type="NCBI Taxonomy" id="89957"/>
    <lineage>
        <taxon>Eukaryota</taxon>
        <taxon>Sar</taxon>
        <taxon>Alveolata</taxon>
        <taxon>Dinophyceae</taxon>
        <taxon>Suessiales</taxon>
        <taxon>Suessiaceae</taxon>
        <taxon>Polarella</taxon>
    </lineage>
</organism>
<proteinExistence type="predicted"/>
<protein>
    <recommendedName>
        <fullName evidence="3">HECT-type E3 ubiquitin transferase</fullName>
        <ecNumber evidence="3">2.3.2.26</ecNumber>
    </recommendedName>
</protein>
<dbReference type="InterPro" id="IPR036339">
    <property type="entry name" value="PUB-like_dom_sf"/>
</dbReference>
<evidence type="ECO:0000256" key="1">
    <source>
        <dbReference type="ARBA" id="ARBA00000885"/>
    </source>
</evidence>
<dbReference type="PROSITE" id="PS50237">
    <property type="entry name" value="HECT"/>
    <property type="match status" value="1"/>
</dbReference>
<dbReference type="GO" id="GO:0005737">
    <property type="term" value="C:cytoplasm"/>
    <property type="evidence" value="ECO:0007669"/>
    <property type="project" value="TreeGrafter"/>
</dbReference>
<evidence type="ECO:0000259" key="7">
    <source>
        <dbReference type="PROSITE" id="PS50237"/>
    </source>
</evidence>
<dbReference type="Proteomes" id="UP000626109">
    <property type="component" value="Unassembled WGS sequence"/>
</dbReference>
<evidence type="ECO:0000256" key="5">
    <source>
        <dbReference type="ARBA" id="ARBA00022786"/>
    </source>
</evidence>
<dbReference type="SMART" id="SM00119">
    <property type="entry name" value="HECTc"/>
    <property type="match status" value="1"/>
</dbReference>
<comment type="pathway">
    <text evidence="2">Protein modification; protein ubiquitination.</text>
</comment>
<dbReference type="SUPFAM" id="SSF56204">
    <property type="entry name" value="Hect, E3 ligase catalytic domain"/>
    <property type="match status" value="1"/>
</dbReference>
<dbReference type="PANTHER" id="PTHR11254:SF67">
    <property type="entry name" value="E3 UBIQUITIN-PROTEIN LIGASE HUWE1"/>
    <property type="match status" value="1"/>
</dbReference>
<dbReference type="Gene3D" id="1.20.58.2190">
    <property type="match status" value="1"/>
</dbReference>
<name>A0A813L100_POLGL</name>
<feature type="active site" description="Glycyl thioester intermediate" evidence="6">
    <location>
        <position position="660"/>
    </location>
</feature>
<evidence type="ECO:0000256" key="4">
    <source>
        <dbReference type="ARBA" id="ARBA00022679"/>
    </source>
</evidence>
<dbReference type="GO" id="GO:0006511">
    <property type="term" value="P:ubiquitin-dependent protein catabolic process"/>
    <property type="evidence" value="ECO:0007669"/>
    <property type="project" value="TreeGrafter"/>
</dbReference>
<comment type="caution">
    <text evidence="8">The sequence shown here is derived from an EMBL/GenBank/DDBJ whole genome shotgun (WGS) entry which is preliminary data.</text>
</comment>
<reference evidence="8" key="1">
    <citation type="submission" date="2021-02" db="EMBL/GenBank/DDBJ databases">
        <authorList>
            <person name="Dougan E. K."/>
            <person name="Rhodes N."/>
            <person name="Thang M."/>
            <person name="Chan C."/>
        </authorList>
    </citation>
    <scope>NUCLEOTIDE SEQUENCE</scope>
</reference>
<evidence type="ECO:0000256" key="3">
    <source>
        <dbReference type="ARBA" id="ARBA00012485"/>
    </source>
</evidence>
<dbReference type="PANTHER" id="PTHR11254">
    <property type="entry name" value="HECT DOMAIN UBIQUITIN-PROTEIN LIGASE"/>
    <property type="match status" value="1"/>
</dbReference>
<evidence type="ECO:0000313" key="8">
    <source>
        <dbReference type="EMBL" id="CAE8720260.1"/>
    </source>
</evidence>
<dbReference type="InterPro" id="IPR050409">
    <property type="entry name" value="E3_ubiq-protein_ligase"/>
</dbReference>
<dbReference type="Gene3D" id="3.10.20.90">
    <property type="entry name" value="Phosphatidylinositol 3-kinase Catalytic Subunit, Chain A, domain 1"/>
    <property type="match status" value="1"/>
</dbReference>
<evidence type="ECO:0000256" key="2">
    <source>
        <dbReference type="ARBA" id="ARBA00004906"/>
    </source>
</evidence>
<evidence type="ECO:0000256" key="6">
    <source>
        <dbReference type="PROSITE-ProRule" id="PRU00104"/>
    </source>
</evidence>
<keyword evidence="4" id="KW-0808">Transferase</keyword>
<dbReference type="AlphaFoldDB" id="A0A813L100"/>
<dbReference type="GO" id="GO:0061630">
    <property type="term" value="F:ubiquitin protein ligase activity"/>
    <property type="evidence" value="ECO:0007669"/>
    <property type="project" value="UniProtKB-EC"/>
</dbReference>
<comment type="catalytic activity">
    <reaction evidence="1">
        <text>S-ubiquitinyl-[E2 ubiquitin-conjugating enzyme]-L-cysteine + [acceptor protein]-L-lysine = [E2 ubiquitin-conjugating enzyme]-L-cysteine + N(6)-ubiquitinyl-[acceptor protein]-L-lysine.</text>
        <dbReference type="EC" id="2.3.2.26"/>
    </reaction>
</comment>
<dbReference type="EMBL" id="CAJNNW010033759">
    <property type="protein sequence ID" value="CAE8720260.1"/>
    <property type="molecule type" value="Genomic_DNA"/>
</dbReference>
<sequence>MGDAVAAVSTAAAQWSQDQVELFRKLLQNVVASPSEAKFRRMKLTNARIASLLQEPGARAGFLALGWSITSDGDSLELAPDADLAPLSAALLATKPDVLMAGSEPAGGEPWEVTVMRGPLRIKLQLTSAASVRALEAAIEQCTALGKMPRSRQRLLASYPPKPVQDQRQDGSLKTLEEMGLKTVMLEDIWDLLVADLRAGRSSFCQLWEALRRPALSAVVRDSRDFILERAKALIQQRMTDVPVEEVKAARACFRVLMPPGDSAAKEERLQCCAKCAVAAMDGGPPSRRPPPRGNGLLAQALAAAQAAGMEVEDYGEASEPIPRFLLTVDRQDVFRSVVLKVANAPVAELRRQLEVQFVNEEAEDAGGLRRELFNEFGRSCATAQGLWQLTPAGSLVPSPAPAAIRAVPDAAERQALYRGCGRIFGMALCQAALPPQQPLLLGLPLARNFVMVLQGDIPETLDELQASLNAEQKESAPDFRGSADMRRRPLRELGLEGQLTFSCEPIVGEVVDFCPGGREKIVTDVDKEAWLKAALRYELVGGIEEAASSFRLGVGELAGAAHLALLSAPELIEAWSGRGDISDEDMRVWKMCTEVSAARSQQAGWLFDMLQSGDLRPERRRLLKFSTGSDRWPVDTRGFKFSIEPMDGGDSALPCAMTCGNMLQLPRFSTPEHLRDRLLKALELGKDLHLT</sequence>
<keyword evidence="5 6" id="KW-0833">Ubl conjugation pathway</keyword>
<evidence type="ECO:0000313" key="9">
    <source>
        <dbReference type="Proteomes" id="UP000626109"/>
    </source>
</evidence>
<dbReference type="GO" id="GO:0000209">
    <property type="term" value="P:protein polyubiquitination"/>
    <property type="evidence" value="ECO:0007669"/>
    <property type="project" value="TreeGrafter"/>
</dbReference>
<dbReference type="CDD" id="cd09212">
    <property type="entry name" value="PUB"/>
    <property type="match status" value="1"/>
</dbReference>
<dbReference type="SUPFAM" id="SSF143503">
    <property type="entry name" value="PUG domain-like"/>
    <property type="match status" value="1"/>
</dbReference>
<dbReference type="Gene3D" id="3.90.1750.10">
    <property type="entry name" value="Hect, E3 ligase catalytic domains"/>
    <property type="match status" value="1"/>
</dbReference>
<dbReference type="InterPro" id="IPR035983">
    <property type="entry name" value="Hect_E3_ubiquitin_ligase"/>
</dbReference>
<dbReference type="Gene3D" id="3.30.2410.10">
    <property type="entry name" value="Hect, E3 ligase catalytic domain"/>
    <property type="match status" value="1"/>
</dbReference>
<dbReference type="EC" id="2.3.2.26" evidence="3"/>
<accession>A0A813L100</accession>
<dbReference type="Pfam" id="PF00632">
    <property type="entry name" value="HECT"/>
    <property type="match status" value="1"/>
</dbReference>
<gene>
    <name evidence="8" type="ORF">PGLA2088_LOCUS41210</name>
</gene>
<dbReference type="Gene3D" id="3.30.2160.10">
    <property type="entry name" value="Hect, E3 ligase catalytic domain"/>
    <property type="match status" value="1"/>
</dbReference>